<dbReference type="EMBL" id="JAUDFV010000151">
    <property type="protein sequence ID" value="KAL2718822.1"/>
    <property type="molecule type" value="Genomic_DNA"/>
</dbReference>
<name>A0ABD2AET5_VESSQ</name>
<feature type="region of interest" description="Disordered" evidence="1">
    <location>
        <begin position="1"/>
        <end position="54"/>
    </location>
</feature>
<dbReference type="AlphaFoldDB" id="A0ABD2AET5"/>
<keyword evidence="3" id="KW-1185">Reference proteome</keyword>
<sequence>MATGVKALPFAKRAGNGGSPDIAASSSSSSSTAKKDSRAPFCTNPSNRIEKRIKPERDRATLVCLGTFHRSTPAVGSTFYVVGNSWNKGPKSAKGEAYPSNPPTSIRAFIVDKSCSKSRREVNSDEPKPPADATRLDPDVRETSLRLRGGKSHEYFTTDGKCVGLVYGS</sequence>
<protein>
    <submittedName>
        <fullName evidence="2">Uncharacterized protein</fullName>
    </submittedName>
</protein>
<reference evidence="2 3" key="1">
    <citation type="journal article" date="2024" name="Ann. Entomol. Soc. Am.">
        <title>Genomic analyses of the southern and eastern yellowjacket wasps (Hymenoptera: Vespidae) reveal evolutionary signatures of social life.</title>
        <authorList>
            <person name="Catto M.A."/>
            <person name="Caine P.B."/>
            <person name="Orr S.E."/>
            <person name="Hunt B.G."/>
            <person name="Goodisman M.A.D."/>
        </authorList>
    </citation>
    <scope>NUCLEOTIDE SEQUENCE [LARGE SCALE GENOMIC DNA]</scope>
    <source>
        <strain evidence="2">233</strain>
        <tissue evidence="2">Head and thorax</tissue>
    </source>
</reference>
<organism evidence="2 3">
    <name type="scientific">Vespula squamosa</name>
    <name type="common">Southern yellow jacket</name>
    <name type="synonym">Wasp</name>
    <dbReference type="NCBI Taxonomy" id="30214"/>
    <lineage>
        <taxon>Eukaryota</taxon>
        <taxon>Metazoa</taxon>
        <taxon>Ecdysozoa</taxon>
        <taxon>Arthropoda</taxon>
        <taxon>Hexapoda</taxon>
        <taxon>Insecta</taxon>
        <taxon>Pterygota</taxon>
        <taxon>Neoptera</taxon>
        <taxon>Endopterygota</taxon>
        <taxon>Hymenoptera</taxon>
        <taxon>Apocrita</taxon>
        <taxon>Aculeata</taxon>
        <taxon>Vespoidea</taxon>
        <taxon>Vespidae</taxon>
        <taxon>Vespinae</taxon>
        <taxon>Vespula</taxon>
    </lineage>
</organism>
<evidence type="ECO:0000256" key="1">
    <source>
        <dbReference type="SAM" id="MobiDB-lite"/>
    </source>
</evidence>
<accession>A0ABD2AET5</accession>
<gene>
    <name evidence="2" type="ORF">V1478_011241</name>
</gene>
<evidence type="ECO:0000313" key="3">
    <source>
        <dbReference type="Proteomes" id="UP001607302"/>
    </source>
</evidence>
<proteinExistence type="predicted"/>
<evidence type="ECO:0000313" key="2">
    <source>
        <dbReference type="EMBL" id="KAL2718822.1"/>
    </source>
</evidence>
<comment type="caution">
    <text evidence="2">The sequence shown here is derived from an EMBL/GenBank/DDBJ whole genome shotgun (WGS) entry which is preliminary data.</text>
</comment>
<dbReference type="Proteomes" id="UP001607302">
    <property type="component" value="Unassembled WGS sequence"/>
</dbReference>
<feature type="region of interest" description="Disordered" evidence="1">
    <location>
        <begin position="119"/>
        <end position="141"/>
    </location>
</feature>